<dbReference type="EMBL" id="VSSQ01047219">
    <property type="protein sequence ID" value="MPN01197.1"/>
    <property type="molecule type" value="Genomic_DNA"/>
</dbReference>
<organism evidence="2">
    <name type="scientific">bioreactor metagenome</name>
    <dbReference type="NCBI Taxonomy" id="1076179"/>
    <lineage>
        <taxon>unclassified sequences</taxon>
        <taxon>metagenomes</taxon>
        <taxon>ecological metagenomes</taxon>
    </lineage>
</organism>
<gene>
    <name evidence="2" type="ORF">SDC9_148403</name>
</gene>
<sequence>MISSVFFKNADICSGRRWIPSTAAAYSSPETVPNRLPRYSPTRSISASWVEYALVVATAISGPAQVYSTSSASRAIEDPTTLTMARVRPPRRLASRMAAMVSSVSPDWLMTTTRDCSSTSGSQYRNSLANTTSTGRRSSFSQLYLLTMPTW</sequence>
<evidence type="ECO:0000256" key="1">
    <source>
        <dbReference type="SAM" id="MobiDB-lite"/>
    </source>
</evidence>
<accession>A0A645EHG7</accession>
<reference evidence="2" key="1">
    <citation type="submission" date="2019-08" db="EMBL/GenBank/DDBJ databases">
        <authorList>
            <person name="Kucharzyk K."/>
            <person name="Murdoch R.W."/>
            <person name="Higgins S."/>
            <person name="Loffler F."/>
        </authorList>
    </citation>
    <scope>NUCLEOTIDE SEQUENCE</scope>
</reference>
<name>A0A645EHG7_9ZZZZ</name>
<comment type="caution">
    <text evidence="2">The sequence shown here is derived from an EMBL/GenBank/DDBJ whole genome shotgun (WGS) entry which is preliminary data.</text>
</comment>
<evidence type="ECO:0000313" key="2">
    <source>
        <dbReference type="EMBL" id="MPN01197.1"/>
    </source>
</evidence>
<proteinExistence type="predicted"/>
<dbReference type="AlphaFoldDB" id="A0A645EHG7"/>
<protein>
    <submittedName>
        <fullName evidence="2">Uncharacterized protein</fullName>
    </submittedName>
</protein>
<feature type="region of interest" description="Disordered" evidence="1">
    <location>
        <begin position="115"/>
        <end position="134"/>
    </location>
</feature>